<keyword evidence="2" id="KW-1185">Reference proteome</keyword>
<sequence>MIVIGNTFILSKIRLYAFFQRFKRTAHGTSLAKADDSKPGSNRNRYFACEFLAEKGIASAIWFQDLLALHGSDTQVFDLHLLVHDPAKAAAFFTQAEYSMISVEWTFEDDPEFSERGIRLSSPDSKTVVFLLPCQDWYYDLDDSVENYLPALHTFLDSMIEFWLNISSRAYVDRLRFALWVACLIGYCYALTDSDGSPVKEALYAKRLKIEHREVHYHIVSKEQTEVFTTTNQHQYHMRRYREIKEGTFVPSPYKKGVHKASLTAILEQ</sequence>
<dbReference type="RefSeq" id="XP_033568339.1">
    <property type="nucleotide sequence ID" value="XM_033722596.1"/>
</dbReference>
<dbReference type="GeneID" id="54463489"/>
<evidence type="ECO:0000313" key="2">
    <source>
        <dbReference type="Proteomes" id="UP000504636"/>
    </source>
</evidence>
<gene>
    <name evidence="1 3" type="ORF">BDZ99DRAFT_483762</name>
</gene>
<protein>
    <submittedName>
        <fullName evidence="1 3">Uncharacterized protein</fullName>
    </submittedName>
</protein>
<evidence type="ECO:0000313" key="3">
    <source>
        <dbReference type="RefSeq" id="XP_033568339.1"/>
    </source>
</evidence>
<reference evidence="1 3" key="1">
    <citation type="journal article" date="2020" name="Stud. Mycol.">
        <title>101 Dothideomycetes genomes: a test case for predicting lifestyles and emergence of pathogens.</title>
        <authorList>
            <person name="Haridas S."/>
            <person name="Albert R."/>
            <person name="Binder M."/>
            <person name="Bloem J."/>
            <person name="Labutti K."/>
            <person name="Salamov A."/>
            <person name="Andreopoulos B."/>
            <person name="Baker S."/>
            <person name="Barry K."/>
            <person name="Bills G."/>
            <person name="Bluhm B."/>
            <person name="Cannon C."/>
            <person name="Castanera R."/>
            <person name="Culley D."/>
            <person name="Daum C."/>
            <person name="Ezra D."/>
            <person name="Gonzalez J."/>
            <person name="Henrissat B."/>
            <person name="Kuo A."/>
            <person name="Liang C."/>
            <person name="Lipzen A."/>
            <person name="Lutzoni F."/>
            <person name="Magnuson J."/>
            <person name="Mondo S."/>
            <person name="Nolan M."/>
            <person name="Ohm R."/>
            <person name="Pangilinan J."/>
            <person name="Park H.-J."/>
            <person name="Ramirez L."/>
            <person name="Alfaro M."/>
            <person name="Sun H."/>
            <person name="Tritt A."/>
            <person name="Yoshinaga Y."/>
            <person name="Zwiers L.-H."/>
            <person name="Turgeon B."/>
            <person name="Goodwin S."/>
            <person name="Spatafora J."/>
            <person name="Crous P."/>
            <person name="Grigoriev I."/>
        </authorList>
    </citation>
    <scope>NUCLEOTIDE SEQUENCE</scope>
    <source>
        <strain evidence="1 3">CBS 304.34</strain>
    </source>
</reference>
<dbReference type="OrthoDB" id="2730545at2759"/>
<dbReference type="AlphaFoldDB" id="A0A6A6XZH1"/>
<name>A0A6A6XZH1_9PEZI</name>
<dbReference type="EMBL" id="MU003731">
    <property type="protein sequence ID" value="KAF2801375.1"/>
    <property type="molecule type" value="Genomic_DNA"/>
</dbReference>
<reference evidence="3" key="2">
    <citation type="submission" date="2020-04" db="EMBL/GenBank/DDBJ databases">
        <authorList>
            <consortium name="NCBI Genome Project"/>
        </authorList>
    </citation>
    <scope>NUCLEOTIDE SEQUENCE</scope>
    <source>
        <strain evidence="3">CBS 304.34</strain>
    </source>
</reference>
<organism evidence="1">
    <name type="scientific">Mytilinidion resinicola</name>
    <dbReference type="NCBI Taxonomy" id="574789"/>
    <lineage>
        <taxon>Eukaryota</taxon>
        <taxon>Fungi</taxon>
        <taxon>Dikarya</taxon>
        <taxon>Ascomycota</taxon>
        <taxon>Pezizomycotina</taxon>
        <taxon>Dothideomycetes</taxon>
        <taxon>Pleosporomycetidae</taxon>
        <taxon>Mytilinidiales</taxon>
        <taxon>Mytilinidiaceae</taxon>
        <taxon>Mytilinidion</taxon>
    </lineage>
</organism>
<evidence type="ECO:0000313" key="1">
    <source>
        <dbReference type="EMBL" id="KAF2801375.1"/>
    </source>
</evidence>
<dbReference type="Proteomes" id="UP000504636">
    <property type="component" value="Unplaced"/>
</dbReference>
<proteinExistence type="predicted"/>
<accession>A0A6A6XZH1</accession>
<reference evidence="3" key="3">
    <citation type="submission" date="2025-04" db="UniProtKB">
        <authorList>
            <consortium name="RefSeq"/>
        </authorList>
    </citation>
    <scope>IDENTIFICATION</scope>
    <source>
        <strain evidence="3">CBS 304.34</strain>
    </source>
</reference>